<protein>
    <recommendedName>
        <fullName evidence="8">Major facilitator superfamily (MFS) profile domain-containing protein</fullName>
    </recommendedName>
</protein>
<evidence type="ECO:0000259" key="8">
    <source>
        <dbReference type="PROSITE" id="PS50850"/>
    </source>
</evidence>
<dbReference type="PANTHER" id="PTHR43791:SF65">
    <property type="entry name" value="MAJOR FACILITATOR SUPERFAMILY (MFS) PROFILE DOMAIN-CONTAINING PROTEIN-RELATED"/>
    <property type="match status" value="1"/>
</dbReference>
<feature type="domain" description="Major facilitator superfamily (MFS) profile" evidence="8">
    <location>
        <begin position="130"/>
        <end position="554"/>
    </location>
</feature>
<evidence type="ECO:0000256" key="4">
    <source>
        <dbReference type="ARBA" id="ARBA00022989"/>
    </source>
</evidence>
<dbReference type="GO" id="GO:0022857">
    <property type="term" value="F:transmembrane transporter activity"/>
    <property type="evidence" value="ECO:0007669"/>
    <property type="project" value="InterPro"/>
</dbReference>
<evidence type="ECO:0000256" key="1">
    <source>
        <dbReference type="ARBA" id="ARBA00004141"/>
    </source>
</evidence>
<reference evidence="9" key="1">
    <citation type="submission" date="2022-07" db="EMBL/GenBank/DDBJ databases">
        <title>Taxonomy of Aspergillus series Nigri: significant species reduction supported by multi-species coalescent approaches.</title>
        <authorList>
            <person name="Bian C."/>
            <person name="Kusuya Y."/>
            <person name="Sklenar F."/>
            <person name="D'hooge E."/>
            <person name="Yaguchi T."/>
            <person name="Takahashi H."/>
            <person name="Hubka V."/>
        </authorList>
    </citation>
    <scope>NUCLEOTIDE SEQUENCE</scope>
    <source>
        <strain evidence="9">IFM 63604</strain>
    </source>
</reference>
<feature type="transmembrane region" description="Helical" evidence="7">
    <location>
        <begin position="257"/>
        <end position="278"/>
    </location>
</feature>
<dbReference type="FunFam" id="1.20.1250.20:FF:000106">
    <property type="entry name" value="MFS transporter, putative"/>
    <property type="match status" value="1"/>
</dbReference>
<sequence length="589" mass="66970">MIGVALACVIRAYMTTMIAPTMERNPSKAASSLDRDQVERSQDLKDGSYVNLAEPDDSPGSDAVLSSLFRRSKKHDPDAIATTRSVFDDPSLAPFYQPHPKYENLHRFDPSARWTYREETKVRRKTDWSILLWILVMFFGLNLDRGNLSNANSDNLLGDLNLTTNDYNNAQNMYRVGFLIAEIPSQMLGKAIGPDRWIPVQIILWSFASGGQFFMHNRAGFFACRFFIGLFMGGFIPDSILYLSYFYTKAEMPFRLALFWFTDSISGVIASFIAYGVLHMRGVDGREGWRWLFLIEALISFVIGCLSFLFLVPGPTQTRTWWNPKGIFSEREETIIVNRVLRDDPSKGDMHNRQALSLGMLWKSLKDYDLWPIYIIGIMFEIPTSPPKSYLTLSLKAIGFSTFQTTLLSIPVTVFAAINLVLVALLSEFWGQISIVCLLTQLWSLPLLIVLYTSAGSLSNWGLYAVSFILLGWPNPQAAQVSWCSRLSNSVRTRAVSAAIFNIMIQLSGIASSNIYRSDDKPLYRRGNRQLIAINVATIVMYALAKFYYVSRNRWKKAQWDKMTAQEKATYLETTTDEGNKRLDFYFDS</sequence>
<feature type="transmembrane region" description="Helical" evidence="7">
    <location>
        <begin position="458"/>
        <end position="474"/>
    </location>
</feature>
<dbReference type="GO" id="GO:0016020">
    <property type="term" value="C:membrane"/>
    <property type="evidence" value="ECO:0007669"/>
    <property type="project" value="UniProtKB-SubCell"/>
</dbReference>
<dbReference type="InterPro" id="IPR020846">
    <property type="entry name" value="MFS_dom"/>
</dbReference>
<feature type="transmembrane region" description="Helical" evidence="7">
    <location>
        <begin position="495"/>
        <end position="516"/>
    </location>
</feature>
<comment type="subcellular location">
    <subcellularLocation>
        <location evidence="1">Membrane</location>
        <topology evidence="1">Multi-pass membrane protein</topology>
    </subcellularLocation>
</comment>
<accession>A0A9W6ABF7</accession>
<evidence type="ECO:0000256" key="7">
    <source>
        <dbReference type="SAM" id="Phobius"/>
    </source>
</evidence>
<feature type="region of interest" description="Disordered" evidence="6">
    <location>
        <begin position="25"/>
        <end position="61"/>
    </location>
</feature>
<evidence type="ECO:0000313" key="10">
    <source>
        <dbReference type="Proteomes" id="UP001144191"/>
    </source>
</evidence>
<dbReference type="PANTHER" id="PTHR43791">
    <property type="entry name" value="PERMEASE-RELATED"/>
    <property type="match status" value="1"/>
</dbReference>
<gene>
    <name evidence="9" type="ORF">AnigIFM63604_003283</name>
</gene>
<name>A0A9W6ABF7_ASPNG</name>
<dbReference type="SUPFAM" id="SSF103473">
    <property type="entry name" value="MFS general substrate transporter"/>
    <property type="match status" value="1"/>
</dbReference>
<keyword evidence="2" id="KW-0813">Transport</keyword>
<comment type="caution">
    <text evidence="9">The sequence shown here is derived from an EMBL/GenBank/DDBJ whole genome shotgun (WGS) entry which is preliminary data.</text>
</comment>
<proteinExistence type="predicted"/>
<dbReference type="Gene3D" id="1.20.1250.20">
    <property type="entry name" value="MFS general substrate transporter like domains"/>
    <property type="match status" value="1"/>
</dbReference>
<feature type="transmembrane region" description="Helical" evidence="7">
    <location>
        <begin position="531"/>
        <end position="549"/>
    </location>
</feature>
<keyword evidence="4 7" id="KW-1133">Transmembrane helix</keyword>
<feature type="compositionally biased region" description="Basic and acidic residues" evidence="6">
    <location>
        <begin position="33"/>
        <end position="46"/>
    </location>
</feature>
<evidence type="ECO:0000313" key="9">
    <source>
        <dbReference type="EMBL" id="GLA55935.1"/>
    </source>
</evidence>
<evidence type="ECO:0000256" key="3">
    <source>
        <dbReference type="ARBA" id="ARBA00022692"/>
    </source>
</evidence>
<keyword evidence="5 7" id="KW-0472">Membrane</keyword>
<dbReference type="Pfam" id="PF07690">
    <property type="entry name" value="MFS_1"/>
    <property type="match status" value="1"/>
</dbReference>
<dbReference type="EMBL" id="BRPB01000180">
    <property type="protein sequence ID" value="GLA55935.1"/>
    <property type="molecule type" value="Genomic_DNA"/>
</dbReference>
<evidence type="ECO:0000256" key="6">
    <source>
        <dbReference type="SAM" id="MobiDB-lite"/>
    </source>
</evidence>
<dbReference type="InterPro" id="IPR011701">
    <property type="entry name" value="MFS"/>
</dbReference>
<feature type="transmembrane region" description="Helical" evidence="7">
    <location>
        <begin position="222"/>
        <end position="245"/>
    </location>
</feature>
<dbReference type="InterPro" id="IPR036259">
    <property type="entry name" value="MFS_trans_sf"/>
</dbReference>
<dbReference type="Proteomes" id="UP001144191">
    <property type="component" value="Unassembled WGS sequence"/>
</dbReference>
<keyword evidence="3 7" id="KW-0812">Transmembrane</keyword>
<feature type="transmembrane region" description="Helical" evidence="7">
    <location>
        <begin position="197"/>
        <end position="215"/>
    </location>
</feature>
<evidence type="ECO:0000256" key="5">
    <source>
        <dbReference type="ARBA" id="ARBA00023136"/>
    </source>
</evidence>
<dbReference type="AlphaFoldDB" id="A0A9W6ABF7"/>
<feature type="transmembrane region" description="Helical" evidence="7">
    <location>
        <begin position="403"/>
        <end position="426"/>
    </location>
</feature>
<organism evidence="9 10">
    <name type="scientific">Aspergillus niger</name>
    <dbReference type="NCBI Taxonomy" id="5061"/>
    <lineage>
        <taxon>Eukaryota</taxon>
        <taxon>Fungi</taxon>
        <taxon>Dikarya</taxon>
        <taxon>Ascomycota</taxon>
        <taxon>Pezizomycotina</taxon>
        <taxon>Eurotiomycetes</taxon>
        <taxon>Eurotiomycetidae</taxon>
        <taxon>Eurotiales</taxon>
        <taxon>Aspergillaceae</taxon>
        <taxon>Aspergillus</taxon>
        <taxon>Aspergillus subgen. Circumdati</taxon>
    </lineage>
</organism>
<dbReference type="PROSITE" id="PS50850">
    <property type="entry name" value="MFS"/>
    <property type="match status" value="1"/>
</dbReference>
<evidence type="ECO:0000256" key="2">
    <source>
        <dbReference type="ARBA" id="ARBA00022448"/>
    </source>
</evidence>
<feature type="transmembrane region" description="Helical" evidence="7">
    <location>
        <begin position="290"/>
        <end position="312"/>
    </location>
</feature>